<dbReference type="EMBL" id="BPLR01007703">
    <property type="protein sequence ID" value="GIY18986.1"/>
    <property type="molecule type" value="Genomic_DNA"/>
</dbReference>
<sequence>MKFQLVGIQTTFPFNAIQSDGRESSVLSQWTPASESHGLPTEGSCRGSRSPEPRTAIHLYAFGTASRAKRSSGDLFTKWQLHRVFYRPYTNPETDATDAETSSLFR</sequence>
<feature type="region of interest" description="Disordered" evidence="1">
    <location>
        <begin position="20"/>
        <end position="52"/>
    </location>
</feature>
<evidence type="ECO:0000313" key="2">
    <source>
        <dbReference type="EMBL" id="GIY18986.1"/>
    </source>
</evidence>
<proteinExistence type="predicted"/>
<keyword evidence="3" id="KW-1185">Reference proteome</keyword>
<feature type="compositionally biased region" description="Polar residues" evidence="1">
    <location>
        <begin position="25"/>
        <end position="34"/>
    </location>
</feature>
<name>A0AAV4RF79_CAEEX</name>
<dbReference type="AlphaFoldDB" id="A0AAV4RF79"/>
<evidence type="ECO:0000256" key="1">
    <source>
        <dbReference type="SAM" id="MobiDB-lite"/>
    </source>
</evidence>
<organism evidence="2 3">
    <name type="scientific">Caerostris extrusa</name>
    <name type="common">Bark spider</name>
    <name type="synonym">Caerostris bankana</name>
    <dbReference type="NCBI Taxonomy" id="172846"/>
    <lineage>
        <taxon>Eukaryota</taxon>
        <taxon>Metazoa</taxon>
        <taxon>Ecdysozoa</taxon>
        <taxon>Arthropoda</taxon>
        <taxon>Chelicerata</taxon>
        <taxon>Arachnida</taxon>
        <taxon>Araneae</taxon>
        <taxon>Araneomorphae</taxon>
        <taxon>Entelegynae</taxon>
        <taxon>Araneoidea</taxon>
        <taxon>Araneidae</taxon>
        <taxon>Caerostris</taxon>
    </lineage>
</organism>
<comment type="caution">
    <text evidence="2">The sequence shown here is derived from an EMBL/GenBank/DDBJ whole genome shotgun (WGS) entry which is preliminary data.</text>
</comment>
<gene>
    <name evidence="2" type="ORF">CEXT_681331</name>
</gene>
<reference evidence="2 3" key="1">
    <citation type="submission" date="2021-06" db="EMBL/GenBank/DDBJ databases">
        <title>Caerostris extrusa draft genome.</title>
        <authorList>
            <person name="Kono N."/>
            <person name="Arakawa K."/>
        </authorList>
    </citation>
    <scope>NUCLEOTIDE SEQUENCE [LARGE SCALE GENOMIC DNA]</scope>
</reference>
<protein>
    <submittedName>
        <fullName evidence="2">Uncharacterized protein</fullName>
    </submittedName>
</protein>
<dbReference type="Proteomes" id="UP001054945">
    <property type="component" value="Unassembled WGS sequence"/>
</dbReference>
<evidence type="ECO:0000313" key="3">
    <source>
        <dbReference type="Proteomes" id="UP001054945"/>
    </source>
</evidence>
<accession>A0AAV4RF79</accession>